<sequence>MSAKHVTIVSALVTVAVIIVLAMDWAEAVAKKKEQTLGERVQQLTDLSLKRPTI</sequence>
<keyword evidence="1" id="KW-0812">Transmembrane</keyword>
<keyword evidence="1" id="KW-1133">Transmembrane helix</keyword>
<dbReference type="AlphaFoldDB" id="A0A7R9MRI9"/>
<dbReference type="EMBL" id="OC950082">
    <property type="protein sequence ID" value="CAD7663932.1"/>
    <property type="molecule type" value="Genomic_DNA"/>
</dbReference>
<feature type="transmembrane region" description="Helical" evidence="1">
    <location>
        <begin position="6"/>
        <end position="26"/>
    </location>
</feature>
<keyword evidence="3" id="KW-1185">Reference proteome</keyword>
<reference evidence="2" key="1">
    <citation type="submission" date="2020-11" db="EMBL/GenBank/DDBJ databases">
        <authorList>
            <person name="Tran Van P."/>
        </authorList>
    </citation>
    <scope>NUCLEOTIDE SEQUENCE</scope>
</reference>
<evidence type="ECO:0000313" key="2">
    <source>
        <dbReference type="EMBL" id="CAD7663932.1"/>
    </source>
</evidence>
<protein>
    <submittedName>
        <fullName evidence="2">Uncharacterized protein</fullName>
    </submittedName>
</protein>
<evidence type="ECO:0000256" key="1">
    <source>
        <dbReference type="SAM" id="Phobius"/>
    </source>
</evidence>
<proteinExistence type="predicted"/>
<name>A0A7R9MRI9_9ACAR</name>
<evidence type="ECO:0000313" key="3">
    <source>
        <dbReference type="Proteomes" id="UP000728032"/>
    </source>
</evidence>
<feature type="non-terminal residue" evidence="2">
    <location>
        <position position="1"/>
    </location>
</feature>
<gene>
    <name evidence="2" type="ORF">ONB1V03_LOCUS20490</name>
</gene>
<dbReference type="EMBL" id="CAJPVJ010035257">
    <property type="protein sequence ID" value="CAG2181069.1"/>
    <property type="molecule type" value="Genomic_DNA"/>
</dbReference>
<dbReference type="Proteomes" id="UP000728032">
    <property type="component" value="Unassembled WGS sequence"/>
</dbReference>
<accession>A0A7R9MRI9</accession>
<keyword evidence="1" id="KW-0472">Membrane</keyword>
<organism evidence="2">
    <name type="scientific">Oppiella nova</name>
    <dbReference type="NCBI Taxonomy" id="334625"/>
    <lineage>
        <taxon>Eukaryota</taxon>
        <taxon>Metazoa</taxon>
        <taxon>Ecdysozoa</taxon>
        <taxon>Arthropoda</taxon>
        <taxon>Chelicerata</taxon>
        <taxon>Arachnida</taxon>
        <taxon>Acari</taxon>
        <taxon>Acariformes</taxon>
        <taxon>Sarcoptiformes</taxon>
        <taxon>Oribatida</taxon>
        <taxon>Brachypylina</taxon>
        <taxon>Oppioidea</taxon>
        <taxon>Oppiidae</taxon>
        <taxon>Oppiella</taxon>
    </lineage>
</organism>